<evidence type="ECO:0000256" key="7">
    <source>
        <dbReference type="ARBA" id="ARBA00023136"/>
    </source>
</evidence>
<dbReference type="GO" id="GO:0005886">
    <property type="term" value="C:plasma membrane"/>
    <property type="evidence" value="ECO:0007669"/>
    <property type="project" value="UniProtKB-SubCell"/>
</dbReference>
<feature type="domain" description="Major facilitator superfamily (MFS) profile" evidence="9">
    <location>
        <begin position="29"/>
        <end position="422"/>
    </location>
</feature>
<feature type="transmembrane region" description="Helical" evidence="8">
    <location>
        <begin position="28"/>
        <end position="44"/>
    </location>
</feature>
<evidence type="ECO:0000259" key="9">
    <source>
        <dbReference type="PROSITE" id="PS50850"/>
    </source>
</evidence>
<dbReference type="GO" id="GO:0042910">
    <property type="term" value="F:xenobiotic transmembrane transporter activity"/>
    <property type="evidence" value="ECO:0007669"/>
    <property type="project" value="InterPro"/>
</dbReference>
<evidence type="ECO:0000256" key="6">
    <source>
        <dbReference type="ARBA" id="ARBA00022989"/>
    </source>
</evidence>
<dbReference type="Proteomes" id="UP000000674">
    <property type="component" value="Chromosome"/>
</dbReference>
<evidence type="ECO:0000256" key="8">
    <source>
        <dbReference type="SAM" id="Phobius"/>
    </source>
</evidence>
<feature type="transmembrane region" description="Helical" evidence="8">
    <location>
        <begin position="153"/>
        <end position="175"/>
    </location>
</feature>
<accession>A0B668</accession>
<feature type="transmembrane region" description="Helical" evidence="8">
    <location>
        <begin position="181"/>
        <end position="202"/>
    </location>
</feature>
<keyword evidence="11" id="KW-1185">Reference proteome</keyword>
<dbReference type="PANTHER" id="PTHR23502:SF132">
    <property type="entry name" value="POLYAMINE TRANSPORTER 2-RELATED"/>
    <property type="match status" value="1"/>
</dbReference>
<gene>
    <name evidence="10" type="ordered locus">Mthe_0399</name>
</gene>
<protein>
    <submittedName>
        <fullName evidence="10">Drug resistance transporter, Bcr/CflA subfamily</fullName>
    </submittedName>
</protein>
<feature type="transmembrane region" description="Helical" evidence="8">
    <location>
        <begin position="382"/>
        <end position="403"/>
    </location>
</feature>
<feature type="transmembrane region" description="Helical" evidence="8">
    <location>
        <begin position="296"/>
        <end position="314"/>
    </location>
</feature>
<dbReference type="KEGG" id="mtp:Mthe_0399"/>
<dbReference type="GO" id="GO:1990961">
    <property type="term" value="P:xenobiotic detoxification by transmembrane export across the plasma membrane"/>
    <property type="evidence" value="ECO:0007669"/>
    <property type="project" value="InterPro"/>
</dbReference>
<dbReference type="Gene3D" id="1.20.1720.10">
    <property type="entry name" value="Multidrug resistance protein D"/>
    <property type="match status" value="1"/>
</dbReference>
<dbReference type="PANTHER" id="PTHR23502">
    <property type="entry name" value="MAJOR FACILITATOR SUPERFAMILY"/>
    <property type="match status" value="1"/>
</dbReference>
<evidence type="ECO:0000256" key="2">
    <source>
        <dbReference type="ARBA" id="ARBA00006236"/>
    </source>
</evidence>
<sequence>MADPQNQRSGMNLTYSGRTRQKYLGNKGLIVLISLLSAFVPLSTDLYLPALPGMADYFCVSSDLANLTLTMFFLSFGAGTLLWGPLSDRYGRRPMLLIGLSLYSIASLACAFSTDIHLLIAFRALEGIGGSSGFAVATAMIKDVYDVRSREPILAVVQTMVLISPVSAPVIGAILLKFTTWRGLFEALAFIGLLALAGSIALQETLERRCSGSLLHSLGRLYVVARNPAFASLLLLFSLPSICALAFIASSSYIYIRGFGLSELEYSYFFAFNAIGMISSPTIYLKLSRRMCRRSFVTMCFGVMILSGTLILILGTWSPWIFAVALLPSTIAAGAVRTPGTNLMLEQQREDTGSAAALMSCFGIIAGSIGMTLISMTRENMIPALGMMYMLIGTICAILWHYISKKPYVSHVPDRYATATGS</sequence>
<dbReference type="Pfam" id="PF07690">
    <property type="entry name" value="MFS_1"/>
    <property type="match status" value="1"/>
</dbReference>
<evidence type="ECO:0000313" key="10">
    <source>
        <dbReference type="EMBL" id="ABK14192.1"/>
    </source>
</evidence>
<comment type="similarity">
    <text evidence="2">Belongs to the major facilitator superfamily. Bcr/CmlA family.</text>
</comment>
<keyword evidence="6 8" id="KW-1133">Transmembrane helix</keyword>
<dbReference type="InterPro" id="IPR011701">
    <property type="entry name" value="MFS"/>
</dbReference>
<feature type="transmembrane region" description="Helical" evidence="8">
    <location>
        <begin position="230"/>
        <end position="254"/>
    </location>
</feature>
<keyword evidence="5 8" id="KW-0812">Transmembrane</keyword>
<keyword evidence="4" id="KW-1003">Cell membrane</keyword>
<dbReference type="InterPro" id="IPR020846">
    <property type="entry name" value="MFS_dom"/>
</dbReference>
<evidence type="ECO:0000313" key="11">
    <source>
        <dbReference type="Proteomes" id="UP000000674"/>
    </source>
</evidence>
<name>A0B668_METTP</name>
<feature type="transmembrane region" description="Helical" evidence="8">
    <location>
        <begin position="266"/>
        <end position="284"/>
    </location>
</feature>
<dbReference type="PROSITE" id="PS50850">
    <property type="entry name" value="MFS"/>
    <property type="match status" value="1"/>
</dbReference>
<dbReference type="SUPFAM" id="SSF103473">
    <property type="entry name" value="MFS general substrate transporter"/>
    <property type="match status" value="1"/>
</dbReference>
<proteinExistence type="inferred from homology"/>
<feature type="transmembrane region" description="Helical" evidence="8">
    <location>
        <begin position="64"/>
        <end position="83"/>
    </location>
</feature>
<feature type="transmembrane region" description="Helical" evidence="8">
    <location>
        <begin position="95"/>
        <end position="114"/>
    </location>
</feature>
<dbReference type="AlphaFoldDB" id="A0B668"/>
<evidence type="ECO:0000256" key="3">
    <source>
        <dbReference type="ARBA" id="ARBA00022448"/>
    </source>
</evidence>
<keyword evidence="3" id="KW-0813">Transport</keyword>
<feature type="transmembrane region" description="Helical" evidence="8">
    <location>
        <begin position="120"/>
        <end position="141"/>
    </location>
</feature>
<organism evidence="10 11">
    <name type="scientific">Methanothrix thermoacetophila (strain DSM 6194 / JCM 14653 / NBRC 101360 / PT)</name>
    <name type="common">Methanosaeta thermophila</name>
    <dbReference type="NCBI Taxonomy" id="349307"/>
    <lineage>
        <taxon>Archaea</taxon>
        <taxon>Methanobacteriati</taxon>
        <taxon>Methanobacteriota</taxon>
        <taxon>Stenosarchaea group</taxon>
        <taxon>Methanomicrobia</taxon>
        <taxon>Methanotrichales</taxon>
        <taxon>Methanotrichaceae</taxon>
        <taxon>Methanothrix</taxon>
    </lineage>
</organism>
<dbReference type="HOGENOM" id="CLU_001265_47_0_2"/>
<evidence type="ECO:0000256" key="1">
    <source>
        <dbReference type="ARBA" id="ARBA00004651"/>
    </source>
</evidence>
<dbReference type="EMBL" id="CP000477">
    <property type="protein sequence ID" value="ABK14192.1"/>
    <property type="molecule type" value="Genomic_DNA"/>
</dbReference>
<dbReference type="STRING" id="349307.Mthe_0399"/>
<dbReference type="InterPro" id="IPR004812">
    <property type="entry name" value="Efflux_drug-R_Bcr/CmlA"/>
</dbReference>
<feature type="transmembrane region" description="Helical" evidence="8">
    <location>
        <begin position="356"/>
        <end position="376"/>
    </location>
</feature>
<comment type="subcellular location">
    <subcellularLocation>
        <location evidence="1">Cell membrane</location>
        <topology evidence="1">Multi-pass membrane protein</topology>
    </subcellularLocation>
</comment>
<keyword evidence="7 8" id="KW-0472">Membrane</keyword>
<dbReference type="NCBIfam" id="TIGR00710">
    <property type="entry name" value="efflux_Bcr_CflA"/>
    <property type="match status" value="1"/>
</dbReference>
<evidence type="ECO:0000256" key="5">
    <source>
        <dbReference type="ARBA" id="ARBA00022692"/>
    </source>
</evidence>
<reference evidence="10 11" key="1">
    <citation type="submission" date="2006-10" db="EMBL/GenBank/DDBJ databases">
        <title>Complete sequence of Methanosaeta thermophila PT.</title>
        <authorList>
            <consortium name="US DOE Joint Genome Institute"/>
            <person name="Copeland A."/>
            <person name="Lucas S."/>
            <person name="Lapidus A."/>
            <person name="Barry K."/>
            <person name="Detter J.C."/>
            <person name="Glavina del Rio T."/>
            <person name="Hammon N."/>
            <person name="Israni S."/>
            <person name="Pitluck S."/>
            <person name="Chain P."/>
            <person name="Malfatti S."/>
            <person name="Shin M."/>
            <person name="Vergez L."/>
            <person name="Schmutz J."/>
            <person name="Larimer F."/>
            <person name="Land M."/>
            <person name="Hauser L."/>
            <person name="Kyrpides N."/>
            <person name="Kim E."/>
            <person name="Smith K.S."/>
            <person name="Ingram-Smith C."/>
            <person name="Richardson P."/>
        </authorList>
    </citation>
    <scope>NUCLEOTIDE SEQUENCE [LARGE SCALE GENOMIC DNA]</scope>
    <source>
        <strain evidence="11">DSM 6194 / JCM 14653 / NBRC 101360 / PT</strain>
    </source>
</reference>
<dbReference type="InterPro" id="IPR036259">
    <property type="entry name" value="MFS_trans_sf"/>
</dbReference>
<evidence type="ECO:0000256" key="4">
    <source>
        <dbReference type="ARBA" id="ARBA00022475"/>
    </source>
</evidence>
<dbReference type="CDD" id="cd17320">
    <property type="entry name" value="MFS_MdfA_MDR_like"/>
    <property type="match status" value="1"/>
</dbReference>